<gene>
    <name evidence="2" type="ORF">PIB30_077476</name>
</gene>
<evidence type="ECO:0000256" key="1">
    <source>
        <dbReference type="SAM" id="MobiDB-lite"/>
    </source>
</evidence>
<sequence length="180" mass="19678">MHTTRNTLINVGISVGYNPTVLPSDFASVNVADCIPSDLSDGKADGNFKISFVEQSPPFICKPDTAFSPLTPSSNPNAAPIQTATTHTLNVLRRRRRQGRTTKLFSGEAVRRCLRLLPGKSPPPPRRGRRTLPPCLPSTPSQQPYPPPCNWSRHRHRRPRRETSPEASTGPAASHIGETG</sequence>
<comment type="caution">
    <text evidence="2">The sequence shown here is derived from an EMBL/GenBank/DDBJ whole genome shotgun (WGS) entry which is preliminary data.</text>
</comment>
<name>A0ABU6ZP81_9FABA</name>
<organism evidence="2 3">
    <name type="scientific">Stylosanthes scabra</name>
    <dbReference type="NCBI Taxonomy" id="79078"/>
    <lineage>
        <taxon>Eukaryota</taxon>
        <taxon>Viridiplantae</taxon>
        <taxon>Streptophyta</taxon>
        <taxon>Embryophyta</taxon>
        <taxon>Tracheophyta</taxon>
        <taxon>Spermatophyta</taxon>
        <taxon>Magnoliopsida</taxon>
        <taxon>eudicotyledons</taxon>
        <taxon>Gunneridae</taxon>
        <taxon>Pentapetalae</taxon>
        <taxon>rosids</taxon>
        <taxon>fabids</taxon>
        <taxon>Fabales</taxon>
        <taxon>Fabaceae</taxon>
        <taxon>Papilionoideae</taxon>
        <taxon>50 kb inversion clade</taxon>
        <taxon>dalbergioids sensu lato</taxon>
        <taxon>Dalbergieae</taxon>
        <taxon>Pterocarpus clade</taxon>
        <taxon>Stylosanthes</taxon>
    </lineage>
</organism>
<dbReference type="EMBL" id="JASCZI010272903">
    <property type="protein sequence ID" value="MED6223782.1"/>
    <property type="molecule type" value="Genomic_DNA"/>
</dbReference>
<evidence type="ECO:0000313" key="3">
    <source>
        <dbReference type="Proteomes" id="UP001341840"/>
    </source>
</evidence>
<keyword evidence="3" id="KW-1185">Reference proteome</keyword>
<dbReference type="Proteomes" id="UP001341840">
    <property type="component" value="Unassembled WGS sequence"/>
</dbReference>
<protein>
    <submittedName>
        <fullName evidence="2">Uncharacterized protein</fullName>
    </submittedName>
</protein>
<reference evidence="2 3" key="1">
    <citation type="journal article" date="2023" name="Plants (Basel)">
        <title>Bridging the Gap: Combining Genomics and Transcriptomics Approaches to Understand Stylosanthes scabra, an Orphan Legume from the Brazilian Caatinga.</title>
        <authorList>
            <person name="Ferreira-Neto J.R.C."/>
            <person name="da Silva M.D."/>
            <person name="Binneck E."/>
            <person name="de Melo N.F."/>
            <person name="da Silva R.H."/>
            <person name="de Melo A.L.T.M."/>
            <person name="Pandolfi V."/>
            <person name="Bustamante F.O."/>
            <person name="Brasileiro-Vidal A.C."/>
            <person name="Benko-Iseppon A.M."/>
        </authorList>
    </citation>
    <scope>NUCLEOTIDE SEQUENCE [LARGE SCALE GENOMIC DNA]</scope>
    <source>
        <tissue evidence="2">Leaves</tissue>
    </source>
</reference>
<accession>A0ABU6ZP81</accession>
<feature type="region of interest" description="Disordered" evidence="1">
    <location>
        <begin position="115"/>
        <end position="180"/>
    </location>
</feature>
<evidence type="ECO:0000313" key="2">
    <source>
        <dbReference type="EMBL" id="MED6223782.1"/>
    </source>
</evidence>
<proteinExistence type="predicted"/>